<evidence type="ECO:0000259" key="1">
    <source>
        <dbReference type="PROSITE" id="PS50086"/>
    </source>
</evidence>
<reference evidence="3" key="1">
    <citation type="submission" date="2025-08" db="UniProtKB">
        <authorList>
            <consortium name="RefSeq"/>
        </authorList>
    </citation>
    <scope>IDENTIFICATION</scope>
</reference>
<accession>A0AAJ6UJF4</accession>
<dbReference type="PROSITE" id="PS50086">
    <property type="entry name" value="TBC_RABGAP"/>
    <property type="match status" value="1"/>
</dbReference>
<protein>
    <submittedName>
        <fullName evidence="3">TBC1 domain family member 17-like isoform X1</fullName>
    </submittedName>
</protein>
<dbReference type="Gene3D" id="1.10.8.270">
    <property type="entry name" value="putative rabgap domain of human tbc1 domain family member 14 like domains"/>
    <property type="match status" value="1"/>
</dbReference>
<feature type="domain" description="Rab-GAP TBC" evidence="1">
    <location>
        <begin position="63"/>
        <end position="345"/>
    </location>
</feature>
<dbReference type="InterPro" id="IPR035969">
    <property type="entry name" value="Rab-GAP_TBC_sf"/>
</dbReference>
<dbReference type="AlphaFoldDB" id="A0AAJ6UJF4"/>
<proteinExistence type="predicted"/>
<dbReference type="KEGG" id="peu:105130166"/>
<dbReference type="InterPro" id="IPR000195">
    <property type="entry name" value="Rab-GAP-TBC_dom"/>
</dbReference>
<sequence length="458" mass="52520">MWRDPGQPADSYYQVRPECTDVPKSKFKIKAGKTLSSRKWQAAFTPEGYLDISKTLSRIYRGGIHPSIRGEVWEFLLGCYDPKSTFDERDQIRQRRRVQYVRWKEECRQIFPVVGSGKFITAPVITEDGQPIQEPLVMLETNQDRGPSQDGNSAEIGSSHAYATNQSRTNASCSEMVKELTSHGPLDQKVIQWMLTLHQIGLDVHRTDRTLVFYEKQKNLSKLWDILAVYAWIDTDVGYCQGMSDLCSPMIMLLEDEADAFWCFERLMRRLRGNFRCTGRTVGVETQLSNLAEITQVIDPKLHQHLDALGGGDYLFAFRMLMVLFRREFSFCDSLYLWEMMWALEYDPDLFTVYEELELNGEKREGSKGRAKSIRHYGKFERENMKNGAANSEGPLPMSVFLVASVLKDKSSKLLHEARGLDDVVKILNDMTGNLDAKKACSGAMKLHRKYLKKAKKA</sequence>
<organism evidence="2 3">
    <name type="scientific">Populus euphratica</name>
    <name type="common">Euphrates poplar</name>
    <dbReference type="NCBI Taxonomy" id="75702"/>
    <lineage>
        <taxon>Eukaryota</taxon>
        <taxon>Viridiplantae</taxon>
        <taxon>Streptophyta</taxon>
        <taxon>Embryophyta</taxon>
        <taxon>Tracheophyta</taxon>
        <taxon>Spermatophyta</taxon>
        <taxon>Magnoliopsida</taxon>
        <taxon>eudicotyledons</taxon>
        <taxon>Gunneridae</taxon>
        <taxon>Pentapetalae</taxon>
        <taxon>rosids</taxon>
        <taxon>fabids</taxon>
        <taxon>Malpighiales</taxon>
        <taxon>Salicaceae</taxon>
        <taxon>Saliceae</taxon>
        <taxon>Populus</taxon>
    </lineage>
</organism>
<dbReference type="Gene3D" id="1.10.472.80">
    <property type="entry name" value="Ypt/Rab-GAP domain of gyp1p, domain 3"/>
    <property type="match status" value="1"/>
</dbReference>
<dbReference type="Pfam" id="PF00566">
    <property type="entry name" value="RabGAP-TBC"/>
    <property type="match status" value="1"/>
</dbReference>
<name>A0AAJ6UJF4_POPEU</name>
<dbReference type="Proteomes" id="UP000694918">
    <property type="component" value="Unplaced"/>
</dbReference>
<dbReference type="PANTHER" id="PTHR22957:SF597">
    <property type="entry name" value="RAB-GAP TBC DOMAIN-CONTAINING PROTEIN"/>
    <property type="match status" value="1"/>
</dbReference>
<dbReference type="SMART" id="SM00164">
    <property type="entry name" value="TBC"/>
    <property type="match status" value="1"/>
</dbReference>
<dbReference type="FunFam" id="1.10.8.270:FF:000025">
    <property type="entry name" value="TBC1 domain family member 15-like"/>
    <property type="match status" value="1"/>
</dbReference>
<dbReference type="RefSeq" id="XP_011030840.1">
    <property type="nucleotide sequence ID" value="XM_011032538.1"/>
</dbReference>
<dbReference type="SUPFAM" id="SSF47923">
    <property type="entry name" value="Ypt/Rab-GAP domain of gyp1p"/>
    <property type="match status" value="2"/>
</dbReference>
<evidence type="ECO:0000313" key="2">
    <source>
        <dbReference type="Proteomes" id="UP000694918"/>
    </source>
</evidence>
<dbReference type="PANTHER" id="PTHR22957">
    <property type="entry name" value="TBC1 DOMAIN FAMILY MEMBER GTPASE-ACTIVATING PROTEIN"/>
    <property type="match status" value="1"/>
</dbReference>
<keyword evidence="2" id="KW-1185">Reference proteome</keyword>
<dbReference type="GeneID" id="105130166"/>
<evidence type="ECO:0000313" key="3">
    <source>
        <dbReference type="RefSeq" id="XP_011030840.1"/>
    </source>
</evidence>
<dbReference type="GO" id="GO:0005096">
    <property type="term" value="F:GTPase activator activity"/>
    <property type="evidence" value="ECO:0007669"/>
    <property type="project" value="TreeGrafter"/>
</dbReference>
<gene>
    <name evidence="3" type="primary">LOC105130166</name>
</gene>